<feature type="region of interest" description="Disordered" evidence="1">
    <location>
        <begin position="1"/>
        <end position="31"/>
    </location>
</feature>
<feature type="compositionally biased region" description="Low complexity" evidence="1">
    <location>
        <begin position="7"/>
        <end position="31"/>
    </location>
</feature>
<gene>
    <name evidence="2" type="ORF">BASA50_010941</name>
</gene>
<keyword evidence="3" id="KW-1185">Reference proteome</keyword>
<evidence type="ECO:0000256" key="1">
    <source>
        <dbReference type="SAM" id="MobiDB-lite"/>
    </source>
</evidence>
<dbReference type="EMBL" id="JAFCIX010000545">
    <property type="protein sequence ID" value="KAH6588079.1"/>
    <property type="molecule type" value="Genomic_DNA"/>
</dbReference>
<evidence type="ECO:0000313" key="2">
    <source>
        <dbReference type="EMBL" id="KAH6588079.1"/>
    </source>
</evidence>
<protein>
    <recommendedName>
        <fullName evidence="4">PNPLA domain-containing protein</fullName>
    </recommendedName>
</protein>
<comment type="caution">
    <text evidence="2">The sequence shown here is derived from an EMBL/GenBank/DDBJ whole genome shotgun (WGS) entry which is preliminary data.</text>
</comment>
<accession>A0ABQ8EXA0</accession>
<name>A0ABQ8EXA0_9FUNG</name>
<proteinExistence type="predicted"/>
<dbReference type="SUPFAM" id="SSF52151">
    <property type="entry name" value="FabD/lysophospholipase-like"/>
    <property type="match status" value="1"/>
</dbReference>
<organism evidence="2 3">
    <name type="scientific">Batrachochytrium salamandrivorans</name>
    <dbReference type="NCBI Taxonomy" id="1357716"/>
    <lineage>
        <taxon>Eukaryota</taxon>
        <taxon>Fungi</taxon>
        <taxon>Fungi incertae sedis</taxon>
        <taxon>Chytridiomycota</taxon>
        <taxon>Chytridiomycota incertae sedis</taxon>
        <taxon>Chytridiomycetes</taxon>
        <taxon>Rhizophydiales</taxon>
        <taxon>Rhizophydiales incertae sedis</taxon>
        <taxon>Batrachochytrium</taxon>
    </lineage>
</organism>
<reference evidence="2 3" key="1">
    <citation type="submission" date="2021-02" db="EMBL/GenBank/DDBJ databases">
        <title>Variation within the Batrachochytrium salamandrivorans European outbreak.</title>
        <authorList>
            <person name="Kelly M."/>
            <person name="Pasmans F."/>
            <person name="Shea T.P."/>
            <person name="Munoz J.F."/>
            <person name="Carranza S."/>
            <person name="Cuomo C.A."/>
            <person name="Martel A."/>
        </authorList>
    </citation>
    <scope>NUCLEOTIDE SEQUENCE [LARGE SCALE GENOMIC DNA]</scope>
    <source>
        <strain evidence="2 3">AMFP18/2</strain>
    </source>
</reference>
<dbReference type="Proteomes" id="UP001648503">
    <property type="component" value="Unassembled WGS sequence"/>
</dbReference>
<sequence length="396" mass="44804">MDTTCESNSSSSYSRLASDQDNDSLSNQSQQARQVHIPNAFNFKASHYLKATSKHQQALCDKNLDYFSVFVGPAAGPRAFVSAGFERQLKQLLNSNKIVGTKWLVGGSTGALRFMAFVSSLVTNRDLTAELKEHYCQMYYKQGDTPAILQSKMDQVYHTCAPLEGIAEALEHPTFKLAIIVASVSPWFIGLPDIILRVVYAGFFLGNMISPNILSFLCQRICFYTGPDPPVFLNEGQGGSHGIRYCKLTSKNLHQVLRATTAVPFIQERCEYIDGVGKGLFVDGALTDYYLNSHFTNPALPALLLADSQDCKVYRTIFDCYLPLPRTVPESMFENCSAIYPTSHFISELPERRLPSMSDWFHKEYILDPERRRNNWRRVFELSEDHWPLVLENINY</sequence>
<dbReference type="InterPro" id="IPR016035">
    <property type="entry name" value="Acyl_Trfase/lysoPLipase"/>
</dbReference>
<evidence type="ECO:0000313" key="3">
    <source>
        <dbReference type="Proteomes" id="UP001648503"/>
    </source>
</evidence>
<evidence type="ECO:0008006" key="4">
    <source>
        <dbReference type="Google" id="ProtNLM"/>
    </source>
</evidence>